<dbReference type="SUPFAM" id="SSF52091">
    <property type="entry name" value="SpoIIaa-like"/>
    <property type="match status" value="1"/>
</dbReference>
<dbReference type="Pfam" id="PF01740">
    <property type="entry name" value="STAS"/>
    <property type="match status" value="1"/>
</dbReference>
<feature type="domain" description="STAS" evidence="1">
    <location>
        <begin position="6"/>
        <end position="79"/>
    </location>
</feature>
<evidence type="ECO:0000313" key="2">
    <source>
        <dbReference type="EMBL" id="MFG3816172.1"/>
    </source>
</evidence>
<name>A0ABW7C4V6_9CYAN</name>
<comment type="caution">
    <text evidence="2">The sequence shown here is derived from an EMBL/GenBank/DDBJ whole genome shotgun (WGS) entry which is preliminary data.</text>
</comment>
<dbReference type="NCBIfam" id="NF047705">
    <property type="entry name" value="slr1659_superfam"/>
    <property type="match status" value="1"/>
</dbReference>
<proteinExistence type="predicted"/>
<keyword evidence="3" id="KW-1185">Reference proteome</keyword>
<gene>
    <name evidence="2" type="ORF">VPK24_00865</name>
</gene>
<dbReference type="Proteomes" id="UP001604335">
    <property type="component" value="Unassembled WGS sequence"/>
</dbReference>
<dbReference type="RefSeq" id="WP_393009872.1">
    <property type="nucleotide sequence ID" value="NZ_JAZAQF010000001.1"/>
</dbReference>
<evidence type="ECO:0000259" key="1">
    <source>
        <dbReference type="PROSITE" id="PS50801"/>
    </source>
</evidence>
<dbReference type="Gene3D" id="3.30.750.24">
    <property type="entry name" value="STAS domain"/>
    <property type="match status" value="1"/>
</dbReference>
<reference evidence="3" key="1">
    <citation type="journal article" date="2024" name="Algal Res.">
        <title>Biochemical, toxicological and genomic investigation of a high-biomass producing Limnothrix strain isolated from Italian shallow drinking water reservoir.</title>
        <authorList>
            <person name="Simonazzi M."/>
            <person name="Shishido T.K."/>
            <person name="Delbaje E."/>
            <person name="Wahlsten M."/>
            <person name="Fewer D.P."/>
            <person name="Sivonen K."/>
            <person name="Pezzolesi L."/>
            <person name="Pistocchi R."/>
        </authorList>
    </citation>
    <scope>NUCLEOTIDE SEQUENCE [LARGE SCALE GENOMIC DNA]</scope>
    <source>
        <strain evidence="3">LRLZ20PSL1</strain>
    </source>
</reference>
<dbReference type="InterPro" id="IPR002645">
    <property type="entry name" value="STAS_dom"/>
</dbReference>
<dbReference type="EMBL" id="JAZAQF010000001">
    <property type="protein sequence ID" value="MFG3816172.1"/>
    <property type="molecule type" value="Genomic_DNA"/>
</dbReference>
<evidence type="ECO:0000313" key="3">
    <source>
        <dbReference type="Proteomes" id="UP001604335"/>
    </source>
</evidence>
<organism evidence="2 3">
    <name type="scientific">Limnothrix redekei LRLZ20PSL1</name>
    <dbReference type="NCBI Taxonomy" id="3112953"/>
    <lineage>
        <taxon>Bacteria</taxon>
        <taxon>Bacillati</taxon>
        <taxon>Cyanobacteriota</taxon>
        <taxon>Cyanophyceae</taxon>
        <taxon>Pseudanabaenales</taxon>
        <taxon>Pseudanabaenaceae</taxon>
        <taxon>Limnothrix</taxon>
    </lineage>
</organism>
<protein>
    <submittedName>
        <fullName evidence="2">STAS domain-containing protein</fullName>
    </submittedName>
</protein>
<accession>A0ABW7C4V6</accession>
<dbReference type="InterPro" id="IPR036513">
    <property type="entry name" value="STAS_dom_sf"/>
</dbReference>
<sequence length="113" mass="12759">MELKQPDYSIQYDPATATILCRGSLRLDGLEAYRPVLDILEAAAEESEQIIVDLQELEFLNSSGISMLSMFVVRLRQRGTAKLTFKGSANIVWQTRSLKNLQRLMPSIELVLT</sequence>
<dbReference type="PROSITE" id="PS50801">
    <property type="entry name" value="STAS"/>
    <property type="match status" value="1"/>
</dbReference>
<dbReference type="CDD" id="cd07043">
    <property type="entry name" value="STAS_anti-anti-sigma_factors"/>
    <property type="match status" value="1"/>
</dbReference>